<dbReference type="Pfam" id="PF00135">
    <property type="entry name" value="COesterase"/>
    <property type="match status" value="1"/>
</dbReference>
<evidence type="ECO:0000259" key="1">
    <source>
        <dbReference type="Pfam" id="PF00135"/>
    </source>
</evidence>
<dbReference type="SUPFAM" id="SSF53474">
    <property type="entry name" value="alpha/beta-Hydrolases"/>
    <property type="match status" value="1"/>
</dbReference>
<dbReference type="GO" id="GO:0016787">
    <property type="term" value="F:hydrolase activity"/>
    <property type="evidence" value="ECO:0007669"/>
    <property type="project" value="UniProtKB-KW"/>
</dbReference>
<proteinExistence type="predicted"/>
<dbReference type="EMBL" id="JAGMUU010000014">
    <property type="protein sequence ID" value="KAH7140075.1"/>
    <property type="molecule type" value="Genomic_DNA"/>
</dbReference>
<dbReference type="PANTHER" id="PTHR43142">
    <property type="entry name" value="CARBOXYLIC ESTER HYDROLASE"/>
    <property type="match status" value="1"/>
</dbReference>
<reference evidence="2" key="1">
    <citation type="journal article" date="2021" name="Nat. Commun.">
        <title>Genetic determinants of endophytism in the Arabidopsis root mycobiome.</title>
        <authorList>
            <person name="Mesny F."/>
            <person name="Miyauchi S."/>
            <person name="Thiergart T."/>
            <person name="Pickel B."/>
            <person name="Atanasova L."/>
            <person name="Karlsson M."/>
            <person name="Huettel B."/>
            <person name="Barry K.W."/>
            <person name="Haridas S."/>
            <person name="Chen C."/>
            <person name="Bauer D."/>
            <person name="Andreopoulos W."/>
            <person name="Pangilinan J."/>
            <person name="LaButti K."/>
            <person name="Riley R."/>
            <person name="Lipzen A."/>
            <person name="Clum A."/>
            <person name="Drula E."/>
            <person name="Henrissat B."/>
            <person name="Kohler A."/>
            <person name="Grigoriev I.V."/>
            <person name="Martin F.M."/>
            <person name="Hacquard S."/>
        </authorList>
    </citation>
    <scope>NUCLEOTIDE SEQUENCE</scope>
    <source>
        <strain evidence="2">MPI-CAGE-AT-0021</strain>
    </source>
</reference>
<dbReference type="InterPro" id="IPR029058">
    <property type="entry name" value="AB_hydrolase_fold"/>
</dbReference>
<feature type="domain" description="Carboxylesterase type B" evidence="1">
    <location>
        <begin position="14"/>
        <end position="467"/>
    </location>
</feature>
<sequence>MDNLQAVEYDHPQLGRLVGRRRNEHVVQFRSIPYACAPARFRQAMLIDELSSKQKICTEYTYACPQEEQSMDVFGGPLPGEDQRRYDEFSCLNLTVTVPAALLELGCTKKVPVMVYVHGGGFVAGAHYGGPHDMTRMATLACEDSKPVIIVSIQCDLIDEAIRNNEDPCNFALYDQRLAFLWTQKYISGFGGHVNQVTAFGESAGSASLCFHLSSKVPLFNRVVLQSGTASAITPTPCSEKEQEYQALLAFCGIDKDDPQRLEKLREVPAAKIVEGATALTKAAFSPLAHESFFSTAPNYLNHSQIVADCPWVEAVIAGDAVYEGYLFAHNLKAVRLEDFCRHVQNILGTEKAKKVSELYDISAGMDPNLFWTQLCTFCGDVMFSLPCHKLLQAATQSRKQIYRYTLSLRNPFPGSFLSGVLGHHFIELAYQFMTLMERFPLQKHRDISIGFARKWTAFAYGEDPWAPYMLADETTAVADSREGWVVRTRAKDMETSVDDEGGQRRYTKWEALDAVFSELGDGALAAVAALSFPTLMTLAQR</sequence>
<dbReference type="Proteomes" id="UP000717696">
    <property type="component" value="Unassembled WGS sequence"/>
</dbReference>
<accession>A0A9P9J2U9</accession>
<dbReference type="PANTHER" id="PTHR43142:SF8">
    <property type="entry name" value="CARBOXYLIC ESTER HYDROLASE"/>
    <property type="match status" value="1"/>
</dbReference>
<gene>
    <name evidence="2" type="ORF">B0J13DRAFT_447313</name>
</gene>
<protein>
    <submittedName>
        <fullName evidence="2">Alpha/Beta hydrolase protein</fullName>
    </submittedName>
</protein>
<comment type="caution">
    <text evidence="2">The sequence shown here is derived from an EMBL/GenBank/DDBJ whole genome shotgun (WGS) entry which is preliminary data.</text>
</comment>
<name>A0A9P9J2U9_9HYPO</name>
<dbReference type="OrthoDB" id="3200163at2759"/>
<keyword evidence="2" id="KW-0378">Hydrolase</keyword>
<dbReference type="InterPro" id="IPR002018">
    <property type="entry name" value="CarbesteraseB"/>
</dbReference>
<dbReference type="Gene3D" id="3.40.50.1820">
    <property type="entry name" value="alpha/beta hydrolase"/>
    <property type="match status" value="1"/>
</dbReference>
<keyword evidence="3" id="KW-1185">Reference proteome</keyword>
<organism evidence="2 3">
    <name type="scientific">Dactylonectria estremocensis</name>
    <dbReference type="NCBI Taxonomy" id="1079267"/>
    <lineage>
        <taxon>Eukaryota</taxon>
        <taxon>Fungi</taxon>
        <taxon>Dikarya</taxon>
        <taxon>Ascomycota</taxon>
        <taxon>Pezizomycotina</taxon>
        <taxon>Sordariomycetes</taxon>
        <taxon>Hypocreomycetidae</taxon>
        <taxon>Hypocreales</taxon>
        <taxon>Nectriaceae</taxon>
        <taxon>Dactylonectria</taxon>
    </lineage>
</organism>
<evidence type="ECO:0000313" key="2">
    <source>
        <dbReference type="EMBL" id="KAH7140075.1"/>
    </source>
</evidence>
<evidence type="ECO:0000313" key="3">
    <source>
        <dbReference type="Proteomes" id="UP000717696"/>
    </source>
</evidence>
<dbReference type="AlphaFoldDB" id="A0A9P9J2U9"/>